<evidence type="ECO:0000313" key="2">
    <source>
        <dbReference type="EMBL" id="HEN15004.1"/>
    </source>
</evidence>
<feature type="domain" description="2Fe-2S ferredoxin-type" evidence="1">
    <location>
        <begin position="2"/>
        <end position="110"/>
    </location>
</feature>
<organism evidence="2">
    <name type="scientific">Schlesneria paludicola</name>
    <dbReference type="NCBI Taxonomy" id="360056"/>
    <lineage>
        <taxon>Bacteria</taxon>
        <taxon>Pseudomonadati</taxon>
        <taxon>Planctomycetota</taxon>
        <taxon>Planctomycetia</taxon>
        <taxon>Planctomycetales</taxon>
        <taxon>Planctomycetaceae</taxon>
        <taxon>Schlesneria</taxon>
    </lineage>
</organism>
<name>A0A7C2JXJ3_9PLAN</name>
<dbReference type="EMBL" id="DSOK01000174">
    <property type="protein sequence ID" value="HEN15004.1"/>
    <property type="molecule type" value="Genomic_DNA"/>
</dbReference>
<proteinExistence type="predicted"/>
<reference evidence="2" key="1">
    <citation type="journal article" date="2020" name="mSystems">
        <title>Genome- and Community-Level Interaction Insights into Carbon Utilization and Element Cycling Functions of Hydrothermarchaeota in Hydrothermal Sediment.</title>
        <authorList>
            <person name="Zhou Z."/>
            <person name="Liu Y."/>
            <person name="Xu W."/>
            <person name="Pan J."/>
            <person name="Luo Z.H."/>
            <person name="Li M."/>
        </authorList>
    </citation>
    <scope>NUCLEOTIDE SEQUENCE [LARGE SCALE GENOMIC DNA]</scope>
    <source>
        <strain evidence="2">SpSt-339</strain>
    </source>
</reference>
<dbReference type="CDD" id="cd00207">
    <property type="entry name" value="fer2"/>
    <property type="match status" value="1"/>
</dbReference>
<dbReference type="InterPro" id="IPR036010">
    <property type="entry name" value="2Fe-2S_ferredoxin-like_sf"/>
</dbReference>
<dbReference type="InterPro" id="IPR001041">
    <property type="entry name" value="2Fe-2S_ferredoxin-type"/>
</dbReference>
<dbReference type="Gene3D" id="3.10.20.30">
    <property type="match status" value="1"/>
</dbReference>
<evidence type="ECO:0000259" key="1">
    <source>
        <dbReference type="PROSITE" id="PS51085"/>
    </source>
</evidence>
<protein>
    <submittedName>
        <fullName evidence="2">(2Fe-2S)-binding protein</fullName>
    </submittedName>
</protein>
<dbReference type="InterPro" id="IPR012675">
    <property type="entry name" value="Beta-grasp_dom_sf"/>
</dbReference>
<dbReference type="AlphaFoldDB" id="A0A7C2JXJ3"/>
<sequence length="119" mass="13343">MPTVTFVNEKKTVEVPRGANLRKEAMKAGVQLYPGIHRVLNCHGLGLCCSCRVVVKKGLENCSSQGLFEKLSMLTNPQGFFARIGHEQDLRLACQMRVNGDIEVETKPPMNWHGEKFWG</sequence>
<dbReference type="PROSITE" id="PS51085">
    <property type="entry name" value="2FE2S_FER_2"/>
    <property type="match status" value="1"/>
</dbReference>
<gene>
    <name evidence="2" type="ORF">ENQ76_05980</name>
</gene>
<comment type="caution">
    <text evidence="2">The sequence shown here is derived from an EMBL/GenBank/DDBJ whole genome shotgun (WGS) entry which is preliminary data.</text>
</comment>
<dbReference type="SUPFAM" id="SSF54292">
    <property type="entry name" value="2Fe-2S ferredoxin-like"/>
    <property type="match status" value="1"/>
</dbReference>
<dbReference type="GO" id="GO:0051536">
    <property type="term" value="F:iron-sulfur cluster binding"/>
    <property type="evidence" value="ECO:0007669"/>
    <property type="project" value="InterPro"/>
</dbReference>
<accession>A0A7C2JXJ3</accession>